<evidence type="ECO:0000259" key="2">
    <source>
        <dbReference type="PROSITE" id="PS50828"/>
    </source>
</evidence>
<evidence type="ECO:0000313" key="3">
    <source>
        <dbReference type="EMBL" id="EMC99578.1"/>
    </source>
</evidence>
<dbReference type="STRING" id="717646.M2N698"/>
<keyword evidence="4" id="KW-1185">Reference proteome</keyword>
<feature type="region of interest" description="Disordered" evidence="1">
    <location>
        <begin position="189"/>
        <end position="229"/>
    </location>
</feature>
<feature type="region of interest" description="Disordered" evidence="1">
    <location>
        <begin position="346"/>
        <end position="371"/>
    </location>
</feature>
<dbReference type="RefSeq" id="XP_007673048.1">
    <property type="nucleotide sequence ID" value="XM_007674858.1"/>
</dbReference>
<feature type="non-terminal residue" evidence="3">
    <location>
        <position position="534"/>
    </location>
</feature>
<dbReference type="eggNOG" id="KOG2401">
    <property type="taxonomic scope" value="Eukaryota"/>
</dbReference>
<dbReference type="SUPFAM" id="SSF160443">
    <property type="entry name" value="SMR domain-like"/>
    <property type="match status" value="1"/>
</dbReference>
<proteinExistence type="predicted"/>
<accession>M2N698</accession>
<protein>
    <recommendedName>
        <fullName evidence="2">Smr domain-containing protein</fullName>
    </recommendedName>
</protein>
<dbReference type="PROSITE" id="PS50828">
    <property type="entry name" value="SMR"/>
    <property type="match status" value="1"/>
</dbReference>
<dbReference type="Gene3D" id="3.30.1370.110">
    <property type="match status" value="1"/>
</dbReference>
<sequence length="534" mass="57123">LEAEYCPPLDPALLSAIVLDYDLEDSAALQTARRTLDELKESALVEEAAGFDPSGTGAQDVDHPNSKRAQSRSETNDSETAETDLSSLSNRLSTFELEDFATSSEGPVCSAEELEGLDEETKLRLLQDVFAGKVSTYSIAHTLRKCSGRWQAAMEELLNQVYFEEAEDSETGAKVPVKGIEAFFDEGASKHSHKAKSKSKRLKQLDTRRATSLPVSPSQSPVHTPNKWQTASDDVDFIASRTRISSTTVTSVYNEKGASVPQTISALLKLTMEESKHIVTDDTAVAAHARDLGHTFPTIAPSFLAAIIRLTHPSTTAAFELAEALTKKPRSVEGGGIHIIPRYVAPSTSDDDSYQPAAQKTRKRDGIQWSDVDSPPAAAQAIAYASARSAAFSQASAAHRRAKSDRLMGGAAAYYGQLGREYGARTHAASEAAADALAAAQSSATQVDLHGIDVLNGVRIALEKADEWWQGLGESRTNGRLGATERSAGYHIVVGLGRHSEGGKGKLGPAVSKALRNEGWRIEPAGAVIVVKGK</sequence>
<feature type="compositionally biased region" description="Polar residues" evidence="1">
    <location>
        <begin position="213"/>
        <end position="229"/>
    </location>
</feature>
<name>M2N698_BAUPA</name>
<reference evidence="3 4" key="1">
    <citation type="journal article" date="2012" name="PLoS Pathog.">
        <title>Diverse lifestyles and strategies of plant pathogenesis encoded in the genomes of eighteen Dothideomycetes fungi.</title>
        <authorList>
            <person name="Ohm R.A."/>
            <person name="Feau N."/>
            <person name="Henrissat B."/>
            <person name="Schoch C.L."/>
            <person name="Horwitz B.A."/>
            <person name="Barry K.W."/>
            <person name="Condon B.J."/>
            <person name="Copeland A.C."/>
            <person name="Dhillon B."/>
            <person name="Glaser F."/>
            <person name="Hesse C.N."/>
            <person name="Kosti I."/>
            <person name="LaButti K."/>
            <person name="Lindquist E.A."/>
            <person name="Lucas S."/>
            <person name="Salamov A.A."/>
            <person name="Bradshaw R.E."/>
            <person name="Ciuffetti L."/>
            <person name="Hamelin R.C."/>
            <person name="Kema G.H.J."/>
            <person name="Lawrence C."/>
            <person name="Scott J.A."/>
            <person name="Spatafora J.W."/>
            <person name="Turgeon B.G."/>
            <person name="de Wit P.J.G.M."/>
            <person name="Zhong S."/>
            <person name="Goodwin S.B."/>
            <person name="Grigoriev I.V."/>
        </authorList>
    </citation>
    <scope>NUCLEOTIDE SEQUENCE [LARGE SCALE GENOMIC DNA]</scope>
    <source>
        <strain evidence="3 4">UAMH 10762</strain>
    </source>
</reference>
<feature type="region of interest" description="Disordered" evidence="1">
    <location>
        <begin position="47"/>
        <end position="88"/>
    </location>
</feature>
<feature type="non-terminal residue" evidence="3">
    <location>
        <position position="1"/>
    </location>
</feature>
<evidence type="ECO:0000313" key="4">
    <source>
        <dbReference type="Proteomes" id="UP000011761"/>
    </source>
</evidence>
<dbReference type="EMBL" id="KB445551">
    <property type="protein sequence ID" value="EMC99578.1"/>
    <property type="molecule type" value="Genomic_DNA"/>
</dbReference>
<dbReference type="OMA" id="ELENEYC"/>
<organism evidence="3 4">
    <name type="scientific">Baudoinia panamericana (strain UAMH 10762)</name>
    <name type="common">Angels' share fungus</name>
    <name type="synonym">Baudoinia compniacensis (strain UAMH 10762)</name>
    <dbReference type="NCBI Taxonomy" id="717646"/>
    <lineage>
        <taxon>Eukaryota</taxon>
        <taxon>Fungi</taxon>
        <taxon>Dikarya</taxon>
        <taxon>Ascomycota</taxon>
        <taxon>Pezizomycotina</taxon>
        <taxon>Dothideomycetes</taxon>
        <taxon>Dothideomycetidae</taxon>
        <taxon>Mycosphaerellales</taxon>
        <taxon>Teratosphaeriaceae</taxon>
        <taxon>Baudoinia</taxon>
    </lineage>
</organism>
<dbReference type="Proteomes" id="UP000011761">
    <property type="component" value="Unassembled WGS sequence"/>
</dbReference>
<feature type="domain" description="Smr" evidence="2">
    <location>
        <begin position="447"/>
        <end position="534"/>
    </location>
</feature>
<evidence type="ECO:0000256" key="1">
    <source>
        <dbReference type="SAM" id="MobiDB-lite"/>
    </source>
</evidence>
<dbReference type="GeneID" id="19115049"/>
<dbReference type="OrthoDB" id="443981at2759"/>
<dbReference type="Pfam" id="PF26286">
    <property type="entry name" value="UBA_10"/>
    <property type="match status" value="1"/>
</dbReference>
<dbReference type="GO" id="GO:0005634">
    <property type="term" value="C:nucleus"/>
    <property type="evidence" value="ECO:0007669"/>
    <property type="project" value="TreeGrafter"/>
</dbReference>
<feature type="compositionally biased region" description="Basic residues" evidence="1">
    <location>
        <begin position="190"/>
        <end position="202"/>
    </location>
</feature>
<gene>
    <name evidence="3" type="ORF">BAUCODRAFT_51210</name>
</gene>
<dbReference type="KEGG" id="bcom:BAUCODRAFT_51210"/>
<dbReference type="PANTHER" id="PTHR46535:SF1">
    <property type="entry name" value="NEDD4-BINDING PROTEIN 2"/>
    <property type="match status" value="1"/>
</dbReference>
<dbReference type="InterPro" id="IPR058864">
    <property type="entry name" value="UBA_10"/>
</dbReference>
<dbReference type="GO" id="GO:0004519">
    <property type="term" value="F:endonuclease activity"/>
    <property type="evidence" value="ECO:0007669"/>
    <property type="project" value="TreeGrafter"/>
</dbReference>
<dbReference type="InterPro" id="IPR052772">
    <property type="entry name" value="Endo/PolyKinase_Domain-Protein"/>
</dbReference>
<dbReference type="PANTHER" id="PTHR46535">
    <property type="entry name" value="NEDD4-BINDING PROTEIN 2"/>
    <property type="match status" value="1"/>
</dbReference>
<dbReference type="InterPro" id="IPR002625">
    <property type="entry name" value="Smr_dom"/>
</dbReference>
<dbReference type="InterPro" id="IPR036063">
    <property type="entry name" value="Smr_dom_sf"/>
</dbReference>
<dbReference type="HOGENOM" id="CLU_023589_0_0_1"/>
<dbReference type="AlphaFoldDB" id="M2N698"/>